<dbReference type="InterPro" id="IPR050339">
    <property type="entry name" value="CC_SR_Kinase"/>
</dbReference>
<dbReference type="SMART" id="SM00220">
    <property type="entry name" value="S_TKc"/>
    <property type="match status" value="1"/>
</dbReference>
<reference evidence="12" key="1">
    <citation type="submission" date="2017-02" db="UniProtKB">
        <authorList>
            <consortium name="WormBaseParasite"/>
        </authorList>
    </citation>
    <scope>IDENTIFICATION</scope>
</reference>
<keyword evidence="4 6" id="KW-0067">ATP-binding</keyword>
<comment type="similarity">
    <text evidence="5">Belongs to the protein kinase superfamily. Ser/Thr protein kinase family. GCN2 subfamily.</text>
</comment>
<evidence type="ECO:0000256" key="2">
    <source>
        <dbReference type="ARBA" id="ARBA00022741"/>
    </source>
</evidence>
<dbReference type="WBParaSite" id="EVEC_0000423901-mRNA-1">
    <property type="protein sequence ID" value="EVEC_0000423901-mRNA-1"/>
    <property type="gene ID" value="EVEC_0000423901"/>
</dbReference>
<dbReference type="GO" id="GO:0005634">
    <property type="term" value="C:nucleus"/>
    <property type="evidence" value="ECO:0007669"/>
    <property type="project" value="TreeGrafter"/>
</dbReference>
<keyword evidence="2 6" id="KW-0547">Nucleotide-binding</keyword>
<dbReference type="InterPro" id="IPR017441">
    <property type="entry name" value="Protein_kinase_ATP_BS"/>
</dbReference>
<evidence type="ECO:0000313" key="12">
    <source>
        <dbReference type="WBParaSite" id="EVEC_0000423901-mRNA-1"/>
    </source>
</evidence>
<dbReference type="GO" id="GO:0005524">
    <property type="term" value="F:ATP binding"/>
    <property type="evidence" value="ECO:0007669"/>
    <property type="project" value="UniProtKB-UniRule"/>
</dbReference>
<feature type="domain" description="Protein kinase" evidence="9">
    <location>
        <begin position="163"/>
        <end position="535"/>
    </location>
</feature>
<protein>
    <submittedName>
        <fullName evidence="12">Protein kinase domain-containing protein</fullName>
    </submittedName>
</protein>
<evidence type="ECO:0000256" key="1">
    <source>
        <dbReference type="ARBA" id="ARBA00022679"/>
    </source>
</evidence>
<dbReference type="InterPro" id="IPR011009">
    <property type="entry name" value="Kinase-like_dom_sf"/>
</dbReference>
<evidence type="ECO:0000313" key="11">
    <source>
        <dbReference type="Proteomes" id="UP000274131"/>
    </source>
</evidence>
<dbReference type="PANTHER" id="PTHR11042">
    <property type="entry name" value="EUKARYOTIC TRANSLATION INITIATION FACTOR 2-ALPHA KINASE EIF2-ALPHA KINASE -RELATED"/>
    <property type="match status" value="1"/>
</dbReference>
<dbReference type="InterPro" id="IPR000719">
    <property type="entry name" value="Prot_kinase_dom"/>
</dbReference>
<keyword evidence="1" id="KW-0808">Transferase</keyword>
<feature type="compositionally biased region" description="Low complexity" evidence="8">
    <location>
        <begin position="308"/>
        <end position="318"/>
    </location>
</feature>
<dbReference type="SUPFAM" id="SSF56112">
    <property type="entry name" value="Protein kinase-like (PK-like)"/>
    <property type="match status" value="1"/>
</dbReference>
<dbReference type="Gene3D" id="3.30.200.20">
    <property type="entry name" value="Phosphorylase Kinase, domain 1"/>
    <property type="match status" value="1"/>
</dbReference>
<gene>
    <name evidence="10" type="ORF">EVEC_LOCUS3947</name>
</gene>
<feature type="coiled-coil region" evidence="7">
    <location>
        <begin position="546"/>
        <end position="573"/>
    </location>
</feature>
<reference evidence="10 11" key="2">
    <citation type="submission" date="2018-10" db="EMBL/GenBank/DDBJ databases">
        <authorList>
            <consortium name="Pathogen Informatics"/>
        </authorList>
    </citation>
    <scope>NUCLEOTIDE SEQUENCE [LARGE SCALE GENOMIC DNA]</scope>
</reference>
<dbReference type="GO" id="GO:0004694">
    <property type="term" value="F:eukaryotic translation initiation factor 2alpha kinase activity"/>
    <property type="evidence" value="ECO:0007669"/>
    <property type="project" value="TreeGrafter"/>
</dbReference>
<dbReference type="Pfam" id="PF00069">
    <property type="entry name" value="Pkinase"/>
    <property type="match status" value="2"/>
</dbReference>
<keyword evidence="11" id="KW-1185">Reference proteome</keyword>
<dbReference type="PROSITE" id="PS00108">
    <property type="entry name" value="PROTEIN_KINASE_ST"/>
    <property type="match status" value="1"/>
</dbReference>
<keyword evidence="3" id="KW-0418">Kinase</keyword>
<dbReference type="PANTHER" id="PTHR11042:SF187">
    <property type="entry name" value="EUKARYOTIC TRANSLATION INITIATION FACTOR 2-ALPHA KINASE 2"/>
    <property type="match status" value="1"/>
</dbReference>
<dbReference type="PROSITE" id="PS50011">
    <property type="entry name" value="PROTEIN_KINASE_DOM"/>
    <property type="match status" value="1"/>
</dbReference>
<evidence type="ECO:0000256" key="5">
    <source>
        <dbReference type="ARBA" id="ARBA00037982"/>
    </source>
</evidence>
<evidence type="ECO:0000256" key="6">
    <source>
        <dbReference type="PROSITE-ProRule" id="PRU10141"/>
    </source>
</evidence>
<feature type="region of interest" description="Disordered" evidence="8">
    <location>
        <begin position="249"/>
        <end position="270"/>
    </location>
</feature>
<dbReference type="PROSITE" id="PS00107">
    <property type="entry name" value="PROTEIN_KINASE_ATP"/>
    <property type="match status" value="1"/>
</dbReference>
<dbReference type="STRING" id="51028.A0A0N4V2L1"/>
<dbReference type="InterPro" id="IPR008271">
    <property type="entry name" value="Ser/Thr_kinase_AS"/>
</dbReference>
<feature type="region of interest" description="Disordered" evidence="8">
    <location>
        <begin position="290"/>
        <end position="318"/>
    </location>
</feature>
<evidence type="ECO:0000313" key="10">
    <source>
        <dbReference type="EMBL" id="VDD89047.1"/>
    </source>
</evidence>
<keyword evidence="7" id="KW-0175">Coiled coil</keyword>
<dbReference type="EMBL" id="UXUI01007721">
    <property type="protein sequence ID" value="VDD89047.1"/>
    <property type="molecule type" value="Genomic_DNA"/>
</dbReference>
<evidence type="ECO:0000259" key="9">
    <source>
        <dbReference type="PROSITE" id="PS50011"/>
    </source>
</evidence>
<evidence type="ECO:0000256" key="3">
    <source>
        <dbReference type="ARBA" id="ARBA00022777"/>
    </source>
</evidence>
<evidence type="ECO:0000256" key="4">
    <source>
        <dbReference type="ARBA" id="ARBA00022840"/>
    </source>
</evidence>
<dbReference type="AlphaFoldDB" id="A0A0N4V2L1"/>
<dbReference type="GO" id="GO:0005737">
    <property type="term" value="C:cytoplasm"/>
    <property type="evidence" value="ECO:0007669"/>
    <property type="project" value="TreeGrafter"/>
</dbReference>
<evidence type="ECO:0000256" key="7">
    <source>
        <dbReference type="SAM" id="Coils"/>
    </source>
</evidence>
<evidence type="ECO:0000256" key="8">
    <source>
        <dbReference type="SAM" id="MobiDB-lite"/>
    </source>
</evidence>
<proteinExistence type="inferred from homology"/>
<sequence length="578" mass="65416">MEEKKNQGNGSWEQEILQLVSNPPLSMERRISGDESNALVMRSTGRRQTDVRKNGYKGNFLHLVLATMLDVFGDSVQDGCQKKAILQQLFIRSGWVPAIFMSDSYVPLRNSIRNMLNSCFPAIVEAVPTVDQSLALSFHLCSFVLATEIRFSPLATSRYKADFRELELIGKGGFGKVYKVQSRIDNRQYAVKKISFLLRKEEPMIKAISEVRTLASLQHKNIVRYFCAWAELDLEGSAGERHLQIKEVGTTDSSSVHVSPPDEIQEGDDDVSAHGESFLVPVSNNPLKEGRFWNTSDDESNSVEDCNKSSSSSSTSSAVSSADSKACVVYRSEVIPRVTVYVQMELCTRTLDDYFKARREVDQAFNENVISHLASALTYIHKQNIIHRDIKPCNLFLCDRSPDYPRVLLGDFGLACRDTNIDEGYETKQIDRCSTKYHSANVGTVMYSAPEQSSSCYDTSVDIYSAGIVAFELYCMTNTVMERNKKIDSLRKGIIPQDFQDKWPLEAGLIRSMCEWDPSKRPRAFEVADYLKSFVKQSTEMMKEKIAADRKLIIELREKIAFLEAELKRLKLEKEINS</sequence>
<organism evidence="12">
    <name type="scientific">Enterobius vermicularis</name>
    <name type="common">Human pinworm</name>
    <dbReference type="NCBI Taxonomy" id="51028"/>
    <lineage>
        <taxon>Eukaryota</taxon>
        <taxon>Metazoa</taxon>
        <taxon>Ecdysozoa</taxon>
        <taxon>Nematoda</taxon>
        <taxon>Chromadorea</taxon>
        <taxon>Rhabditida</taxon>
        <taxon>Spirurina</taxon>
        <taxon>Oxyuridomorpha</taxon>
        <taxon>Oxyuroidea</taxon>
        <taxon>Oxyuridae</taxon>
        <taxon>Enterobius</taxon>
    </lineage>
</organism>
<feature type="binding site" evidence="6">
    <location>
        <position position="193"/>
    </location>
    <ligand>
        <name>ATP</name>
        <dbReference type="ChEBI" id="CHEBI:30616"/>
    </ligand>
</feature>
<dbReference type="OrthoDB" id="1405469at2759"/>
<accession>A0A0N4V2L1</accession>
<dbReference type="Proteomes" id="UP000274131">
    <property type="component" value="Unassembled WGS sequence"/>
</dbReference>
<dbReference type="Gene3D" id="1.10.510.10">
    <property type="entry name" value="Transferase(Phosphotransferase) domain 1"/>
    <property type="match status" value="1"/>
</dbReference>
<name>A0A0N4V2L1_ENTVE</name>